<dbReference type="EMBL" id="JAAMPC010001600">
    <property type="protein sequence ID" value="KAG2239443.1"/>
    <property type="molecule type" value="Genomic_DNA"/>
</dbReference>
<name>A0A8X7NWJ8_BRACI</name>
<accession>A0A8X7NWJ8</accession>
<dbReference type="Proteomes" id="UP000886595">
    <property type="component" value="Unassembled WGS sequence"/>
</dbReference>
<dbReference type="GO" id="GO:0000149">
    <property type="term" value="F:SNARE binding"/>
    <property type="evidence" value="ECO:0007669"/>
    <property type="project" value="TreeGrafter"/>
</dbReference>
<dbReference type="AlphaFoldDB" id="A0A8X7NWJ8"/>
<evidence type="ECO:0000313" key="2">
    <source>
        <dbReference type="Proteomes" id="UP000886595"/>
    </source>
</evidence>
<sequence>MIYANTWEQRELQAEALLAILEGWEELFEAKKAELLLPSNEANQGDDWGDDAWNDGWETLQDLEPEEKEKKEYVVAAHPLHSCWLDIFKNTFLWVRSQCLSVVEDKLKQEGLPELSTTVSLFHLLSSWKAVSGVPRGADKRIRNKEANTSSERRLLSCFGELMFPCFISGLVKADQQILAGFLVTKFMHSNPSLSLINIAEASLRRYLERQLESLEDSFGETREVETLKNTVSSLRVNSKEVIRSALASLSSCTNSR</sequence>
<dbReference type="PANTHER" id="PTHR15922">
    <property type="entry name" value="NEUROBLASTOMA-AMPLIFIED SEQUENCE"/>
    <property type="match status" value="1"/>
</dbReference>
<dbReference type="OrthoDB" id="19988at2759"/>
<protein>
    <submittedName>
        <fullName evidence="1">Uncharacterized protein</fullName>
    </submittedName>
</protein>
<comment type="caution">
    <text evidence="1">The sequence shown here is derived from an EMBL/GenBank/DDBJ whole genome shotgun (WGS) entry which is preliminary data.</text>
</comment>
<reference evidence="1 2" key="1">
    <citation type="submission" date="2020-02" db="EMBL/GenBank/DDBJ databases">
        <authorList>
            <person name="Ma Q."/>
            <person name="Huang Y."/>
            <person name="Song X."/>
            <person name="Pei D."/>
        </authorList>
    </citation>
    <scope>NUCLEOTIDE SEQUENCE [LARGE SCALE GENOMIC DNA]</scope>
    <source>
        <strain evidence="1">Sxm20200214</strain>
        <tissue evidence="1">Leaf</tissue>
    </source>
</reference>
<dbReference type="PANTHER" id="PTHR15922:SF2">
    <property type="entry name" value="NBAS SUBUNIT OF NRZ TETHERING COMPLEX"/>
    <property type="match status" value="1"/>
</dbReference>
<dbReference type="GO" id="GO:0070939">
    <property type="term" value="C:Dsl1/NZR complex"/>
    <property type="evidence" value="ECO:0007669"/>
    <property type="project" value="TreeGrafter"/>
</dbReference>
<evidence type="ECO:0000313" key="1">
    <source>
        <dbReference type="EMBL" id="KAG2239443.1"/>
    </source>
</evidence>
<dbReference type="GO" id="GO:0006890">
    <property type="term" value="P:retrograde vesicle-mediated transport, Golgi to endoplasmic reticulum"/>
    <property type="evidence" value="ECO:0007669"/>
    <property type="project" value="TreeGrafter"/>
</dbReference>
<gene>
    <name evidence="1" type="ORF">Bca52824_091787</name>
</gene>
<keyword evidence="2" id="KW-1185">Reference proteome</keyword>
<organism evidence="1 2">
    <name type="scientific">Brassica carinata</name>
    <name type="common">Ethiopian mustard</name>
    <name type="synonym">Abyssinian cabbage</name>
    <dbReference type="NCBI Taxonomy" id="52824"/>
    <lineage>
        <taxon>Eukaryota</taxon>
        <taxon>Viridiplantae</taxon>
        <taxon>Streptophyta</taxon>
        <taxon>Embryophyta</taxon>
        <taxon>Tracheophyta</taxon>
        <taxon>Spermatophyta</taxon>
        <taxon>Magnoliopsida</taxon>
        <taxon>eudicotyledons</taxon>
        <taxon>Gunneridae</taxon>
        <taxon>Pentapetalae</taxon>
        <taxon>rosids</taxon>
        <taxon>malvids</taxon>
        <taxon>Brassicales</taxon>
        <taxon>Brassicaceae</taxon>
        <taxon>Brassiceae</taxon>
        <taxon>Brassica</taxon>
    </lineage>
</organism>
<proteinExistence type="predicted"/>